<dbReference type="SUPFAM" id="SSF53335">
    <property type="entry name" value="S-adenosyl-L-methionine-dependent methyltransferases"/>
    <property type="match status" value="1"/>
</dbReference>
<sequence length="281" mass="31158">MSSSYMTDAENVAEMARLTKQAQALTQYCGLFPREDVLGRAQAVLDIACGPGEWALEVARRYPHCHVIGVDISSIMIAYANMCVQDEGLQHVEFYQKDVRPGLDYPDASFDVVHARLITSFLSAENWPHLLRECLRVLRPGGVFCTIECEMLGGITTSPSLTRYNSLFIQAMRKAGHCFTETGDFAGVTAVQGRLLQEAGFVNIEQRGHVMNYSAGMPAHTSAFENAATVMKLLQPLIVRSGISTQEELDMLYARATAEMQQENFCGIWFLQSGIGFKPQE</sequence>
<keyword evidence="2" id="KW-0808">Transferase</keyword>
<dbReference type="PANTHER" id="PTHR43591:SF24">
    <property type="entry name" value="2-METHOXY-6-POLYPRENYL-1,4-BENZOQUINOL METHYLASE, MITOCHONDRIAL"/>
    <property type="match status" value="1"/>
</dbReference>
<dbReference type="AlphaFoldDB" id="A0A326U8F6"/>
<dbReference type="CDD" id="cd02440">
    <property type="entry name" value="AdoMet_MTases"/>
    <property type="match status" value="1"/>
</dbReference>
<keyword evidence="2" id="KW-0489">Methyltransferase</keyword>
<dbReference type="Proteomes" id="UP000248806">
    <property type="component" value="Unassembled WGS sequence"/>
</dbReference>
<accession>A0A326U8F6</accession>
<keyword evidence="2" id="KW-0830">Ubiquinone</keyword>
<dbReference type="InterPro" id="IPR029063">
    <property type="entry name" value="SAM-dependent_MTases_sf"/>
</dbReference>
<reference evidence="2 3" key="1">
    <citation type="submission" date="2018-06" db="EMBL/GenBank/DDBJ databases">
        <title>Genomic Encyclopedia of Archaeal and Bacterial Type Strains, Phase II (KMG-II): from individual species to whole genera.</title>
        <authorList>
            <person name="Goeker M."/>
        </authorList>
    </citation>
    <scope>NUCLEOTIDE SEQUENCE [LARGE SCALE GENOMIC DNA]</scope>
    <source>
        <strain evidence="2 3">ATCC BAA-1881</strain>
    </source>
</reference>
<dbReference type="Gene3D" id="3.40.50.150">
    <property type="entry name" value="Vaccinia Virus protein VP39"/>
    <property type="match status" value="1"/>
</dbReference>
<comment type="caution">
    <text evidence="2">The sequence shown here is derived from an EMBL/GenBank/DDBJ whole genome shotgun (WGS) entry which is preliminary data.</text>
</comment>
<dbReference type="Pfam" id="PF13649">
    <property type="entry name" value="Methyltransf_25"/>
    <property type="match status" value="1"/>
</dbReference>
<feature type="domain" description="Methyltransferase" evidence="1">
    <location>
        <begin position="44"/>
        <end position="142"/>
    </location>
</feature>
<dbReference type="PANTHER" id="PTHR43591">
    <property type="entry name" value="METHYLTRANSFERASE"/>
    <property type="match status" value="1"/>
</dbReference>
<protein>
    <submittedName>
        <fullName evidence="2">Ubiquinone/menaquinone biosynthesis C-methylase UbiE</fullName>
    </submittedName>
</protein>
<name>A0A326U8F6_THEHA</name>
<evidence type="ECO:0000313" key="3">
    <source>
        <dbReference type="Proteomes" id="UP000248806"/>
    </source>
</evidence>
<dbReference type="InterPro" id="IPR041698">
    <property type="entry name" value="Methyltransf_25"/>
</dbReference>
<dbReference type="GO" id="GO:0008168">
    <property type="term" value="F:methyltransferase activity"/>
    <property type="evidence" value="ECO:0007669"/>
    <property type="project" value="UniProtKB-KW"/>
</dbReference>
<gene>
    <name evidence="2" type="ORF">EI42_02771</name>
</gene>
<dbReference type="RefSeq" id="WP_111322889.1">
    <property type="nucleotide sequence ID" value="NZ_BIFX01000001.1"/>
</dbReference>
<keyword evidence="3" id="KW-1185">Reference proteome</keyword>
<evidence type="ECO:0000313" key="2">
    <source>
        <dbReference type="EMBL" id="PZW29475.1"/>
    </source>
</evidence>
<dbReference type="EMBL" id="QKUF01000008">
    <property type="protein sequence ID" value="PZW29475.1"/>
    <property type="molecule type" value="Genomic_DNA"/>
</dbReference>
<evidence type="ECO:0000259" key="1">
    <source>
        <dbReference type="Pfam" id="PF13649"/>
    </source>
</evidence>
<dbReference type="GO" id="GO:0032259">
    <property type="term" value="P:methylation"/>
    <property type="evidence" value="ECO:0007669"/>
    <property type="project" value="UniProtKB-KW"/>
</dbReference>
<dbReference type="OrthoDB" id="150268at2"/>
<proteinExistence type="predicted"/>
<organism evidence="2 3">
    <name type="scientific">Thermosporothrix hazakensis</name>
    <dbReference type="NCBI Taxonomy" id="644383"/>
    <lineage>
        <taxon>Bacteria</taxon>
        <taxon>Bacillati</taxon>
        <taxon>Chloroflexota</taxon>
        <taxon>Ktedonobacteria</taxon>
        <taxon>Ktedonobacterales</taxon>
        <taxon>Thermosporotrichaceae</taxon>
        <taxon>Thermosporothrix</taxon>
    </lineage>
</organism>